<keyword evidence="3" id="KW-1185">Reference proteome</keyword>
<gene>
    <name evidence="2" type="ORF">H8S57_07635</name>
</gene>
<reference evidence="2" key="1">
    <citation type="submission" date="2020-08" db="EMBL/GenBank/DDBJ databases">
        <title>Genome public.</title>
        <authorList>
            <person name="Liu C."/>
            <person name="Sun Q."/>
        </authorList>
    </citation>
    <scope>NUCLEOTIDE SEQUENCE</scope>
    <source>
        <strain evidence="2">NSJ-51</strain>
    </source>
</reference>
<proteinExistence type="predicted"/>
<evidence type="ECO:0000313" key="3">
    <source>
        <dbReference type="Proteomes" id="UP000661435"/>
    </source>
</evidence>
<evidence type="ECO:0000259" key="1">
    <source>
        <dbReference type="Pfam" id="PF24696"/>
    </source>
</evidence>
<dbReference type="RefSeq" id="WP_186907493.1">
    <property type="nucleotide sequence ID" value="NZ_JACOPP010000008.1"/>
</dbReference>
<dbReference type="Proteomes" id="UP000661435">
    <property type="component" value="Unassembled WGS sequence"/>
</dbReference>
<dbReference type="EMBL" id="JACOPP010000008">
    <property type="protein sequence ID" value="MBC5733599.1"/>
    <property type="molecule type" value="Genomic_DNA"/>
</dbReference>
<dbReference type="Pfam" id="PF24696">
    <property type="entry name" value="UGSC"/>
    <property type="match status" value="1"/>
</dbReference>
<organism evidence="2 3">
    <name type="scientific">Lawsonibacter hominis</name>
    <dbReference type="NCBI Taxonomy" id="2763053"/>
    <lineage>
        <taxon>Bacteria</taxon>
        <taxon>Bacillati</taxon>
        <taxon>Bacillota</taxon>
        <taxon>Clostridia</taxon>
        <taxon>Eubacteriales</taxon>
        <taxon>Oscillospiraceae</taxon>
        <taxon>Lawsonibacter</taxon>
    </lineage>
</organism>
<comment type="caution">
    <text evidence="2">The sequence shown here is derived from an EMBL/GenBank/DDBJ whole genome shotgun (WGS) entry which is preliminary data.</text>
</comment>
<sequence length="568" mass="61949">MEYTVLSPWAAAESRQPRGLSPRLDTLAGKTIGLYAHFKGHAIKILDEVARELSARFSGVTFTHFQYLKEITELIQDDAYAAQAAAWASGVDAVITAYGDAGSCSLFLAKNAAFFEKQGKPTVDLLCRSFQNSSKRGAASQGVPGLRLVEMSFGDLSGEKVIDDALLERVVRPEVRRVTDQIAAALTAPLTEEEARPTRARDYSSYTFTGTLQEVNDQFYKLGWTTGLPIVPPTREAVDEMLTGTDLSPDTVLGTIPPMNGIATVEKVAVNAVMAGCLPTYLPVILAAVRGMLAPNIQLCGWTCSNANWMPFTFVNGRVAKDIHLHSGRAVLSPYYKPNTAIPRALAYITMNIGGVRQGMEDMSAMGTVGRGGVCIAENEAQSPWEPLQTRYGFTAEDSTVTMFWPADVQTLGGGGLGGAFTPESFLKSMCQVKAFGWWTGGVFILSPEIAAMFAQAGWTKQRILDYVVEYNRVPADEWNLRWLVESNHEPRKDGGIPVETPLDGSYSARRFWNDAHMFIVVAGAQWGVAVTGGGDHGGPSCTKVELPKNWDSLVARYRDIVPRYLDY</sequence>
<accession>A0A8J6JE66</accession>
<name>A0A8J6JE66_9FIRM</name>
<dbReference type="AlphaFoldDB" id="A0A8J6JE66"/>
<dbReference type="InterPro" id="IPR057767">
    <property type="entry name" value="UGSC-like_dom"/>
</dbReference>
<evidence type="ECO:0000313" key="2">
    <source>
        <dbReference type="EMBL" id="MBC5733599.1"/>
    </source>
</evidence>
<protein>
    <recommendedName>
        <fullName evidence="1">UGSC-like domain-containing protein</fullName>
    </recommendedName>
</protein>
<feature type="domain" description="UGSC-like" evidence="1">
    <location>
        <begin position="5"/>
        <end position="153"/>
    </location>
</feature>